<feature type="compositionally biased region" description="Pro residues" evidence="1">
    <location>
        <begin position="23"/>
        <end position="37"/>
    </location>
</feature>
<dbReference type="AlphaFoldDB" id="A0A0E0CLM4"/>
<evidence type="ECO:0000313" key="3">
    <source>
        <dbReference type="EnsemblPlants" id="OMERI02G19400.1"/>
    </source>
</evidence>
<protein>
    <recommendedName>
        <fullName evidence="5">Secreted protein</fullName>
    </recommendedName>
</protein>
<dbReference type="Proteomes" id="UP000008021">
    <property type="component" value="Chromosome 2"/>
</dbReference>
<evidence type="ECO:0000256" key="1">
    <source>
        <dbReference type="SAM" id="MobiDB-lite"/>
    </source>
</evidence>
<name>A0A0E0CLM4_9ORYZ</name>
<feature type="compositionally biased region" description="Pro residues" evidence="1">
    <location>
        <begin position="49"/>
        <end position="59"/>
    </location>
</feature>
<feature type="signal peptide" evidence="2">
    <location>
        <begin position="1"/>
        <end position="16"/>
    </location>
</feature>
<feature type="chain" id="PRO_5005177149" description="Secreted protein" evidence="2">
    <location>
        <begin position="17"/>
        <end position="92"/>
    </location>
</feature>
<evidence type="ECO:0000313" key="4">
    <source>
        <dbReference type="Proteomes" id="UP000008021"/>
    </source>
</evidence>
<accession>A0A0E0CLM4</accession>
<feature type="compositionally biased region" description="Basic and acidic residues" evidence="1">
    <location>
        <begin position="68"/>
        <end position="85"/>
    </location>
</feature>
<organism evidence="3">
    <name type="scientific">Oryza meridionalis</name>
    <dbReference type="NCBI Taxonomy" id="40149"/>
    <lineage>
        <taxon>Eukaryota</taxon>
        <taxon>Viridiplantae</taxon>
        <taxon>Streptophyta</taxon>
        <taxon>Embryophyta</taxon>
        <taxon>Tracheophyta</taxon>
        <taxon>Spermatophyta</taxon>
        <taxon>Magnoliopsida</taxon>
        <taxon>Liliopsida</taxon>
        <taxon>Poales</taxon>
        <taxon>Poaceae</taxon>
        <taxon>BOP clade</taxon>
        <taxon>Oryzoideae</taxon>
        <taxon>Oryzeae</taxon>
        <taxon>Oryzinae</taxon>
        <taxon>Oryza</taxon>
    </lineage>
</organism>
<reference evidence="3" key="1">
    <citation type="submission" date="2015-04" db="UniProtKB">
        <authorList>
            <consortium name="EnsemblPlants"/>
        </authorList>
    </citation>
    <scope>IDENTIFICATION</scope>
</reference>
<dbReference type="EnsemblPlants" id="OMERI02G19400.1">
    <property type="protein sequence ID" value="OMERI02G19400.1"/>
    <property type="gene ID" value="OMERI02G19400"/>
</dbReference>
<sequence length="92" mass="9672">MGRGCWAWPIPQPLLSLLLLRHPAPPPEIPSHSPPPATLGTVREAGRPPLLPVGSPPPRAFAAGEQGQTRRDAAPTSYEQDKADDVGGAVVK</sequence>
<keyword evidence="4" id="KW-1185">Reference proteome</keyword>
<evidence type="ECO:0008006" key="5">
    <source>
        <dbReference type="Google" id="ProtNLM"/>
    </source>
</evidence>
<dbReference type="Gramene" id="OMERI02G19400.1">
    <property type="protein sequence ID" value="OMERI02G19400.1"/>
    <property type="gene ID" value="OMERI02G19400"/>
</dbReference>
<feature type="region of interest" description="Disordered" evidence="1">
    <location>
        <begin position="23"/>
        <end position="92"/>
    </location>
</feature>
<evidence type="ECO:0000256" key="2">
    <source>
        <dbReference type="SAM" id="SignalP"/>
    </source>
</evidence>
<keyword evidence="2" id="KW-0732">Signal</keyword>
<reference evidence="3" key="2">
    <citation type="submission" date="2018-05" db="EMBL/GenBank/DDBJ databases">
        <title>OmerRS3 (Oryza meridionalis Reference Sequence Version 3).</title>
        <authorList>
            <person name="Zhang J."/>
            <person name="Kudrna D."/>
            <person name="Lee S."/>
            <person name="Talag J."/>
            <person name="Welchert J."/>
            <person name="Wing R.A."/>
        </authorList>
    </citation>
    <scope>NUCLEOTIDE SEQUENCE [LARGE SCALE GENOMIC DNA]</scope>
    <source>
        <strain evidence="3">cv. OR44</strain>
    </source>
</reference>
<proteinExistence type="predicted"/>
<dbReference type="HOGENOM" id="CLU_2416983_0_0_1"/>